<protein>
    <submittedName>
        <fullName evidence="9">Protease</fullName>
    </submittedName>
</protein>
<evidence type="ECO:0000313" key="10">
    <source>
        <dbReference type="Proteomes" id="UP000256708"/>
    </source>
</evidence>
<keyword evidence="3 5" id="KW-0378">Hydrolase</keyword>
<keyword evidence="4 5" id="KW-0720">Serine protease</keyword>
<dbReference type="Gene3D" id="3.40.50.200">
    <property type="entry name" value="Peptidase S8/S53 domain"/>
    <property type="match status" value="1"/>
</dbReference>
<dbReference type="SUPFAM" id="SSF52743">
    <property type="entry name" value="Subtilisin-like"/>
    <property type="match status" value="1"/>
</dbReference>
<dbReference type="Proteomes" id="UP000256708">
    <property type="component" value="Unassembled WGS sequence"/>
</dbReference>
<evidence type="ECO:0000256" key="7">
    <source>
        <dbReference type="SAM" id="MobiDB-lite"/>
    </source>
</evidence>
<evidence type="ECO:0000256" key="1">
    <source>
        <dbReference type="ARBA" id="ARBA00011073"/>
    </source>
</evidence>
<dbReference type="PROSITE" id="PS00138">
    <property type="entry name" value="SUBTILASE_SER"/>
    <property type="match status" value="1"/>
</dbReference>
<dbReference type="InterPro" id="IPR015500">
    <property type="entry name" value="Peptidase_S8_subtilisin-rel"/>
</dbReference>
<evidence type="ECO:0000256" key="3">
    <source>
        <dbReference type="ARBA" id="ARBA00022801"/>
    </source>
</evidence>
<evidence type="ECO:0000313" key="9">
    <source>
        <dbReference type="EMBL" id="RDV16869.1"/>
    </source>
</evidence>
<evidence type="ECO:0000256" key="5">
    <source>
        <dbReference type="PROSITE-ProRule" id="PRU01240"/>
    </source>
</evidence>
<evidence type="ECO:0000256" key="2">
    <source>
        <dbReference type="ARBA" id="ARBA00022670"/>
    </source>
</evidence>
<feature type="region of interest" description="Disordered" evidence="7">
    <location>
        <begin position="146"/>
        <end position="173"/>
    </location>
</feature>
<dbReference type="PANTHER" id="PTHR43806">
    <property type="entry name" value="PEPTIDASE S8"/>
    <property type="match status" value="1"/>
</dbReference>
<dbReference type="EMBL" id="QRGR01000002">
    <property type="protein sequence ID" value="RDV16869.1"/>
    <property type="molecule type" value="Genomic_DNA"/>
</dbReference>
<dbReference type="InterPro" id="IPR023828">
    <property type="entry name" value="Peptidase_S8_Ser-AS"/>
</dbReference>
<gene>
    <name evidence="9" type="ORF">DXT99_01785</name>
</gene>
<dbReference type="PANTHER" id="PTHR43806:SF11">
    <property type="entry name" value="CEREVISIN-RELATED"/>
    <property type="match status" value="1"/>
</dbReference>
<accession>A0A3D8LHE7</accession>
<reference evidence="10" key="1">
    <citation type="submission" date="2018-08" db="EMBL/GenBank/DDBJ databases">
        <authorList>
            <person name="Liu Z.-W."/>
            <person name="Du Z.-J."/>
        </authorList>
    </citation>
    <scope>NUCLEOTIDE SEQUENCE [LARGE SCALE GENOMIC DNA]</scope>
    <source>
        <strain evidence="10">H4X</strain>
    </source>
</reference>
<feature type="active site" description="Charge relay system" evidence="5">
    <location>
        <position position="249"/>
    </location>
</feature>
<dbReference type="PRINTS" id="PR00723">
    <property type="entry name" value="SUBTILISIN"/>
</dbReference>
<dbReference type="InterPro" id="IPR022398">
    <property type="entry name" value="Peptidase_S8_His-AS"/>
</dbReference>
<dbReference type="AlphaFoldDB" id="A0A3D8LHE7"/>
<feature type="domain" description="Peptidase S8/S53" evidence="8">
    <location>
        <begin position="205"/>
        <end position="486"/>
    </location>
</feature>
<feature type="compositionally biased region" description="Basic and acidic residues" evidence="7">
    <location>
        <begin position="152"/>
        <end position="163"/>
    </location>
</feature>
<feature type="active site" description="Charge relay system" evidence="5">
    <location>
        <position position="442"/>
    </location>
</feature>
<dbReference type="PROSITE" id="PS00137">
    <property type="entry name" value="SUBTILASE_HIS"/>
    <property type="match status" value="1"/>
</dbReference>
<feature type="active site" description="Charge relay system" evidence="5">
    <location>
        <position position="213"/>
    </location>
</feature>
<organism evidence="9 10">
    <name type="scientific">Pontibacter diazotrophicus</name>
    <dbReference type="NCBI Taxonomy" id="1400979"/>
    <lineage>
        <taxon>Bacteria</taxon>
        <taxon>Pseudomonadati</taxon>
        <taxon>Bacteroidota</taxon>
        <taxon>Cytophagia</taxon>
        <taxon>Cytophagales</taxon>
        <taxon>Hymenobacteraceae</taxon>
        <taxon>Pontibacter</taxon>
    </lineage>
</organism>
<dbReference type="PROSITE" id="PS00136">
    <property type="entry name" value="SUBTILASE_ASP"/>
    <property type="match status" value="1"/>
</dbReference>
<dbReference type="Pfam" id="PF00082">
    <property type="entry name" value="Peptidase_S8"/>
    <property type="match status" value="1"/>
</dbReference>
<evidence type="ECO:0000259" key="8">
    <source>
        <dbReference type="Pfam" id="PF00082"/>
    </source>
</evidence>
<sequence>MIIKKAINSEEIPEYHEGQLIVKMRTMASPAGIPASDYTAASPLATSGMSALSFFERGGLIKRVIPLSAPAEAEDLPAGAMSFGQNRSALSMLATSASPTANDPNEGVSIIELQRDRDVSDLQIALAQDPNVEFVSRVPVRYLHATSKRGTTNKDTEADKDSAESADSGGGVGIMAIPPPVSTMWNLQKILWQQARALPNFRDANNIKVAVLDTGIEQTHPDLNGRVSRYLFNYTGIPSASGNSDIIGHGTHVAGTIAALFGNNFGINGICNCQLHAYKIFDDTPDFNSRRGEFVYYVDTAMYHRALAECIQQRVDVVNLSIGGGGAPSPQERTLFNTLLANGTTIVASMGNDRQAGSPISYPAAIQGVIAVGATNLDDTVAQFSNRGNHISIAAPGVAIWSTLPTYPGHFGFSAAIGPNGQPIIGAPKRRETAYDAWNGTSMAAPHVAAAVALLLANKGPMSPANVHTRLMQSADPVAGMGGLNHHPDFGAGRLNLLRLLQ</sequence>
<dbReference type="InterPro" id="IPR050131">
    <property type="entry name" value="Peptidase_S8_subtilisin-like"/>
</dbReference>
<comment type="caution">
    <text evidence="9">The sequence shown here is derived from an EMBL/GenBank/DDBJ whole genome shotgun (WGS) entry which is preliminary data.</text>
</comment>
<dbReference type="InterPro" id="IPR023827">
    <property type="entry name" value="Peptidase_S8_Asp-AS"/>
</dbReference>
<keyword evidence="2 5" id="KW-0645">Protease</keyword>
<evidence type="ECO:0000256" key="6">
    <source>
        <dbReference type="RuleBase" id="RU003355"/>
    </source>
</evidence>
<dbReference type="InterPro" id="IPR000209">
    <property type="entry name" value="Peptidase_S8/S53_dom"/>
</dbReference>
<name>A0A3D8LHE7_9BACT</name>
<proteinExistence type="inferred from homology"/>
<dbReference type="GO" id="GO:0006508">
    <property type="term" value="P:proteolysis"/>
    <property type="evidence" value="ECO:0007669"/>
    <property type="project" value="UniProtKB-KW"/>
</dbReference>
<keyword evidence="10" id="KW-1185">Reference proteome</keyword>
<dbReference type="OrthoDB" id="9813435at2"/>
<dbReference type="PROSITE" id="PS51892">
    <property type="entry name" value="SUBTILASE"/>
    <property type="match status" value="1"/>
</dbReference>
<evidence type="ECO:0000256" key="4">
    <source>
        <dbReference type="ARBA" id="ARBA00022825"/>
    </source>
</evidence>
<dbReference type="RefSeq" id="WP_115563810.1">
    <property type="nucleotide sequence ID" value="NZ_QRGR01000002.1"/>
</dbReference>
<dbReference type="InterPro" id="IPR036852">
    <property type="entry name" value="Peptidase_S8/S53_dom_sf"/>
</dbReference>
<comment type="similarity">
    <text evidence="1 5 6">Belongs to the peptidase S8 family.</text>
</comment>
<dbReference type="GO" id="GO:0004252">
    <property type="term" value="F:serine-type endopeptidase activity"/>
    <property type="evidence" value="ECO:0007669"/>
    <property type="project" value="UniProtKB-UniRule"/>
</dbReference>